<evidence type="ECO:0000313" key="4">
    <source>
        <dbReference type="Proteomes" id="UP000031036"/>
    </source>
</evidence>
<organism evidence="3 4">
    <name type="scientific">Toxocara canis</name>
    <name type="common">Canine roundworm</name>
    <dbReference type="NCBI Taxonomy" id="6265"/>
    <lineage>
        <taxon>Eukaryota</taxon>
        <taxon>Metazoa</taxon>
        <taxon>Ecdysozoa</taxon>
        <taxon>Nematoda</taxon>
        <taxon>Chromadorea</taxon>
        <taxon>Rhabditida</taxon>
        <taxon>Spirurina</taxon>
        <taxon>Ascaridomorpha</taxon>
        <taxon>Ascaridoidea</taxon>
        <taxon>Toxocaridae</taxon>
        <taxon>Toxocara</taxon>
    </lineage>
</organism>
<keyword evidence="2" id="KW-0732">Signal</keyword>
<protein>
    <submittedName>
        <fullName evidence="3">Uncharacterized protein</fullName>
    </submittedName>
</protein>
<evidence type="ECO:0000256" key="1">
    <source>
        <dbReference type="SAM" id="MobiDB-lite"/>
    </source>
</evidence>
<proteinExistence type="predicted"/>
<feature type="signal peptide" evidence="2">
    <location>
        <begin position="1"/>
        <end position="22"/>
    </location>
</feature>
<evidence type="ECO:0000313" key="3">
    <source>
        <dbReference type="EMBL" id="KHN86437.1"/>
    </source>
</evidence>
<accession>A0A0B2VYN3</accession>
<comment type="caution">
    <text evidence="3">The sequence shown here is derived from an EMBL/GenBank/DDBJ whole genome shotgun (WGS) entry which is preliminary data.</text>
</comment>
<dbReference type="EMBL" id="JPKZ01000622">
    <property type="protein sequence ID" value="KHN86437.1"/>
    <property type="molecule type" value="Genomic_DNA"/>
</dbReference>
<keyword evidence="4" id="KW-1185">Reference proteome</keyword>
<reference evidence="3 4" key="1">
    <citation type="submission" date="2014-11" db="EMBL/GenBank/DDBJ databases">
        <title>Genetic blueprint of the zoonotic pathogen Toxocara canis.</title>
        <authorList>
            <person name="Zhu X.-Q."/>
            <person name="Korhonen P.K."/>
            <person name="Cai H."/>
            <person name="Young N.D."/>
            <person name="Nejsum P."/>
            <person name="von Samson-Himmelstjerna G."/>
            <person name="Boag P.R."/>
            <person name="Tan P."/>
            <person name="Li Q."/>
            <person name="Min J."/>
            <person name="Yang Y."/>
            <person name="Wang X."/>
            <person name="Fang X."/>
            <person name="Hall R.S."/>
            <person name="Hofmann A."/>
            <person name="Sternberg P.W."/>
            <person name="Jex A.R."/>
            <person name="Gasser R.B."/>
        </authorList>
    </citation>
    <scope>NUCLEOTIDE SEQUENCE [LARGE SCALE GENOMIC DNA]</scope>
    <source>
        <strain evidence="3">PN_DK_2014</strain>
    </source>
</reference>
<sequence length="270" mass="29540">MGFVTLALAVLVVILLYLLVNKYSTPGNTAHGKGKKSKKDLSSENKSTEEVEQNLGKKRHYVKQKEAESNSMVATTSANDTPSIPSASAHAPEAVALKSNELSNNWTTAKRTEIISAPTVLKQSSIRGDCETAYPEQTQQSKTCSTMERSDTALRASHSFDRLLNTALPVSETSTTTTTSSRTDHSEVLINRTISNSFADPVHSPNKISEPSTISTVQYYGGNNENIDIQRMKPCDIHIAYSQDMQTLYDNGMPTNTTAENVWQNGVDPH</sequence>
<feature type="region of interest" description="Disordered" evidence="1">
    <location>
        <begin position="28"/>
        <end position="87"/>
    </location>
</feature>
<evidence type="ECO:0000256" key="2">
    <source>
        <dbReference type="SAM" id="SignalP"/>
    </source>
</evidence>
<gene>
    <name evidence="3" type="ORF">Tcan_18991</name>
</gene>
<feature type="compositionally biased region" description="Basic and acidic residues" evidence="1">
    <location>
        <begin position="39"/>
        <end position="49"/>
    </location>
</feature>
<dbReference type="AlphaFoldDB" id="A0A0B2VYN3"/>
<name>A0A0B2VYN3_TOXCA</name>
<feature type="compositionally biased region" description="Polar residues" evidence="1">
    <location>
        <begin position="69"/>
        <end position="86"/>
    </location>
</feature>
<feature type="chain" id="PRO_5002080510" evidence="2">
    <location>
        <begin position="23"/>
        <end position="270"/>
    </location>
</feature>
<dbReference type="Proteomes" id="UP000031036">
    <property type="component" value="Unassembled WGS sequence"/>
</dbReference>